<evidence type="ECO:0000259" key="8">
    <source>
        <dbReference type="Pfam" id="PF01757"/>
    </source>
</evidence>
<comment type="subcellular location">
    <subcellularLocation>
        <location evidence="1">Cell membrane</location>
        <topology evidence="1">Multi-pass membrane protein</topology>
    </subcellularLocation>
</comment>
<feature type="transmembrane region" description="Helical" evidence="7">
    <location>
        <begin position="78"/>
        <end position="97"/>
    </location>
</feature>
<keyword evidence="10" id="KW-1185">Reference proteome</keyword>
<accession>A0A1I5EG31</accession>
<reference evidence="9 10" key="1">
    <citation type="submission" date="2016-10" db="EMBL/GenBank/DDBJ databases">
        <authorList>
            <person name="de Groot N.N."/>
        </authorList>
    </citation>
    <scope>NUCLEOTIDE SEQUENCE [LARGE SCALE GENOMIC DNA]</scope>
    <source>
        <strain evidence="9 10">DSM 1283</strain>
    </source>
</reference>
<feature type="transmembrane region" description="Helical" evidence="7">
    <location>
        <begin position="243"/>
        <end position="265"/>
    </location>
</feature>
<feature type="transmembrane region" description="Helical" evidence="7">
    <location>
        <begin position="40"/>
        <end position="57"/>
    </location>
</feature>
<evidence type="ECO:0000313" key="9">
    <source>
        <dbReference type="EMBL" id="SFO10447.1"/>
    </source>
</evidence>
<dbReference type="Proteomes" id="UP000198806">
    <property type="component" value="Unassembled WGS sequence"/>
</dbReference>
<evidence type="ECO:0000256" key="7">
    <source>
        <dbReference type="SAM" id="Phobius"/>
    </source>
</evidence>
<keyword evidence="5 7" id="KW-1133">Transmembrane helix</keyword>
<dbReference type="GO" id="GO:0005886">
    <property type="term" value="C:plasma membrane"/>
    <property type="evidence" value="ECO:0007669"/>
    <property type="project" value="UniProtKB-SubCell"/>
</dbReference>
<keyword evidence="3" id="KW-1003">Cell membrane</keyword>
<feature type="transmembrane region" description="Helical" evidence="7">
    <location>
        <begin position="209"/>
        <end position="228"/>
    </location>
</feature>
<dbReference type="GO" id="GO:0009246">
    <property type="term" value="P:enterobacterial common antigen biosynthetic process"/>
    <property type="evidence" value="ECO:0007669"/>
    <property type="project" value="TreeGrafter"/>
</dbReference>
<gene>
    <name evidence="9" type="ORF">SAMN04489757_10942</name>
</gene>
<evidence type="ECO:0000313" key="10">
    <source>
        <dbReference type="Proteomes" id="UP000198806"/>
    </source>
</evidence>
<protein>
    <submittedName>
        <fullName evidence="9">Fucose 4-O-acetylase</fullName>
    </submittedName>
</protein>
<feature type="transmembrane region" description="Helical" evidence="7">
    <location>
        <begin position="286"/>
        <end position="304"/>
    </location>
</feature>
<evidence type="ECO:0000256" key="4">
    <source>
        <dbReference type="ARBA" id="ARBA00022692"/>
    </source>
</evidence>
<name>A0A1I5EG31_9FIRM</name>
<dbReference type="InterPro" id="IPR002656">
    <property type="entry name" value="Acyl_transf_3_dom"/>
</dbReference>
<keyword evidence="4 7" id="KW-0812">Transmembrane</keyword>
<comment type="similarity">
    <text evidence="2">Belongs to the acyltransferase 3 family.</text>
</comment>
<dbReference type="PANTHER" id="PTHR40074">
    <property type="entry name" value="O-ACETYLTRANSFERASE WECH"/>
    <property type="match status" value="1"/>
</dbReference>
<dbReference type="EMBL" id="FOWD01000009">
    <property type="protein sequence ID" value="SFO10447.1"/>
    <property type="molecule type" value="Genomic_DNA"/>
</dbReference>
<evidence type="ECO:0000256" key="6">
    <source>
        <dbReference type="ARBA" id="ARBA00023136"/>
    </source>
</evidence>
<evidence type="ECO:0000256" key="3">
    <source>
        <dbReference type="ARBA" id="ARBA00022475"/>
    </source>
</evidence>
<feature type="transmembrane region" description="Helical" evidence="7">
    <location>
        <begin position="147"/>
        <end position="164"/>
    </location>
</feature>
<dbReference type="AlphaFoldDB" id="A0A1I5EG31"/>
<proteinExistence type="inferred from homology"/>
<evidence type="ECO:0000256" key="2">
    <source>
        <dbReference type="ARBA" id="ARBA00007400"/>
    </source>
</evidence>
<dbReference type="RefSeq" id="WP_091685591.1">
    <property type="nucleotide sequence ID" value="NZ_BAABFM010000073.1"/>
</dbReference>
<feature type="transmembrane region" description="Helical" evidence="7">
    <location>
        <begin position="122"/>
        <end position="140"/>
    </location>
</feature>
<dbReference type="STRING" id="1527.SAMN04489757_10942"/>
<dbReference type="GO" id="GO:0016413">
    <property type="term" value="F:O-acetyltransferase activity"/>
    <property type="evidence" value="ECO:0007669"/>
    <property type="project" value="TreeGrafter"/>
</dbReference>
<feature type="transmembrane region" description="Helical" evidence="7">
    <location>
        <begin position="7"/>
        <end position="28"/>
    </location>
</feature>
<feature type="transmembrane region" description="Helical" evidence="7">
    <location>
        <begin position="184"/>
        <end position="204"/>
    </location>
</feature>
<keyword evidence="6 7" id="KW-0472">Membrane</keyword>
<dbReference type="PANTHER" id="PTHR40074:SF2">
    <property type="entry name" value="O-ACETYLTRANSFERASE WECH"/>
    <property type="match status" value="1"/>
</dbReference>
<feature type="domain" description="Acyltransferase 3" evidence="8">
    <location>
        <begin position="7"/>
        <end position="330"/>
    </location>
</feature>
<evidence type="ECO:0000256" key="5">
    <source>
        <dbReference type="ARBA" id="ARBA00022989"/>
    </source>
</evidence>
<evidence type="ECO:0000256" key="1">
    <source>
        <dbReference type="ARBA" id="ARBA00004651"/>
    </source>
</evidence>
<dbReference type="OrthoDB" id="6623990at2"/>
<dbReference type="Pfam" id="PF01757">
    <property type="entry name" value="Acyl_transf_3"/>
    <property type="match status" value="1"/>
</dbReference>
<organism evidence="9 10">
    <name type="scientific">Anaerocolumna aminovalerica</name>
    <dbReference type="NCBI Taxonomy" id="1527"/>
    <lineage>
        <taxon>Bacteria</taxon>
        <taxon>Bacillati</taxon>
        <taxon>Bacillota</taxon>
        <taxon>Clostridia</taxon>
        <taxon>Lachnospirales</taxon>
        <taxon>Lachnospiraceae</taxon>
        <taxon>Anaerocolumna</taxon>
    </lineage>
</organism>
<sequence>MNKPKYYNIAFLRVFATISVVLGHTLMYESHIMLNVYKVVYSYNMPLFVFISGFLFMDSQIRNNCKFLTVVTNKFKRLIIPTFIVSLFWILPAHIFISQDMKLSISTIFEKGKDLLLGNVEYLWFLLMLYWVIIMFYPISKLFKTRYSNILIPIVGMTLIFIYLKTSLYNMPNFYSISQASKYIFYFYLGAVFGKYHVAIDSFIRKNKVIVMFIAIYFVLNGQVYIIFKYDTYVGAWFITSHIWSYLVVSTVTVIFLYVLSVCCNDYIEKWFKRSKFISFIDKESLGIYYVHTQMGTIMVQLISKIKLPLTRFNKISTLFISMVLLSSLVILFYNKIKTKLKQTILVNLS</sequence>
<feature type="transmembrane region" description="Helical" evidence="7">
    <location>
        <begin position="316"/>
        <end position="334"/>
    </location>
</feature>